<dbReference type="AlphaFoldDB" id="A0A931LU78"/>
<dbReference type="Gene3D" id="3.30.1330.40">
    <property type="entry name" value="RutC-like"/>
    <property type="match status" value="1"/>
</dbReference>
<reference evidence="2" key="1">
    <citation type="submission" date="2020-07" db="EMBL/GenBank/DDBJ databases">
        <title>Huge and variable diversity of episymbiotic CPR bacteria and DPANN archaea in groundwater ecosystems.</title>
        <authorList>
            <person name="He C.Y."/>
            <person name="Keren R."/>
            <person name="Whittaker M."/>
            <person name="Farag I.F."/>
            <person name="Doudna J."/>
            <person name="Cate J.H.D."/>
            <person name="Banfield J.F."/>
        </authorList>
    </citation>
    <scope>NUCLEOTIDE SEQUENCE</scope>
    <source>
        <strain evidence="2">NC_groundwater_17_Pr7_B-0.1um_64_12</strain>
    </source>
</reference>
<keyword evidence="1" id="KW-0472">Membrane</keyword>
<protein>
    <submittedName>
        <fullName evidence="2">RidA family protein</fullName>
    </submittedName>
</protein>
<feature type="transmembrane region" description="Helical" evidence="1">
    <location>
        <begin position="12"/>
        <end position="32"/>
    </location>
</feature>
<sequence length="162" mass="17268">MSTVESRLRDLGLVLPAPMILPPGAIITFPWVRVHGNRAFISGHGPLNADGSIAKPLGKVGLEVSPEQAQVAARLTGLAILASLKRELGDLDRVTAWLHVLGMVNSAPGFNRQPNVINGFSDLIVDLYGPERGRHARSAVGMAQLPFDIPVEIEGEVEILVG</sequence>
<dbReference type="PANTHER" id="PTHR43760">
    <property type="entry name" value="ENDORIBONUCLEASE-RELATED"/>
    <property type="match status" value="1"/>
</dbReference>
<dbReference type="CDD" id="cd02199">
    <property type="entry name" value="YjgF_YER057c_UK114_like_1"/>
    <property type="match status" value="1"/>
</dbReference>
<keyword evidence="1" id="KW-0812">Transmembrane</keyword>
<evidence type="ECO:0000313" key="2">
    <source>
        <dbReference type="EMBL" id="MBI1757442.1"/>
    </source>
</evidence>
<dbReference type="PANTHER" id="PTHR43760:SF1">
    <property type="entry name" value="ENDORIBONUCLEASE L-PSP_CHORISMATE MUTASE-LIKE DOMAIN-CONTAINING PROTEIN"/>
    <property type="match status" value="1"/>
</dbReference>
<evidence type="ECO:0000313" key="3">
    <source>
        <dbReference type="Proteomes" id="UP000727962"/>
    </source>
</evidence>
<proteinExistence type="predicted"/>
<dbReference type="SUPFAM" id="SSF55298">
    <property type="entry name" value="YjgF-like"/>
    <property type="match status" value="1"/>
</dbReference>
<dbReference type="InterPro" id="IPR013813">
    <property type="entry name" value="Endoribo_LPSP/chorism_mut-like"/>
</dbReference>
<dbReference type="InterPro" id="IPR035959">
    <property type="entry name" value="RutC-like_sf"/>
</dbReference>
<gene>
    <name evidence="2" type="ORF">HYR64_10085</name>
</gene>
<dbReference type="Proteomes" id="UP000727962">
    <property type="component" value="Unassembled WGS sequence"/>
</dbReference>
<keyword evidence="1" id="KW-1133">Transmembrane helix</keyword>
<accession>A0A931LU78</accession>
<dbReference type="EMBL" id="JACOSL010000062">
    <property type="protein sequence ID" value="MBI1757442.1"/>
    <property type="molecule type" value="Genomic_DNA"/>
</dbReference>
<comment type="caution">
    <text evidence="2">The sequence shown here is derived from an EMBL/GenBank/DDBJ whole genome shotgun (WGS) entry which is preliminary data.</text>
</comment>
<evidence type="ECO:0000256" key="1">
    <source>
        <dbReference type="SAM" id="Phobius"/>
    </source>
</evidence>
<name>A0A931LU78_FIMGI</name>
<organism evidence="2 3">
    <name type="scientific">Fimbriimonas ginsengisoli</name>
    <dbReference type="NCBI Taxonomy" id="1005039"/>
    <lineage>
        <taxon>Bacteria</taxon>
        <taxon>Bacillati</taxon>
        <taxon>Armatimonadota</taxon>
        <taxon>Fimbriimonadia</taxon>
        <taxon>Fimbriimonadales</taxon>
        <taxon>Fimbriimonadaceae</taxon>
        <taxon>Fimbriimonas</taxon>
    </lineage>
</organism>